<dbReference type="Proteomes" id="UP000308730">
    <property type="component" value="Unassembled WGS sequence"/>
</dbReference>
<evidence type="ECO:0000313" key="3">
    <source>
        <dbReference type="Proteomes" id="UP000308730"/>
    </source>
</evidence>
<feature type="compositionally biased region" description="Polar residues" evidence="1">
    <location>
        <begin position="938"/>
        <end position="952"/>
    </location>
</feature>
<feature type="compositionally biased region" description="Low complexity" evidence="1">
    <location>
        <begin position="1049"/>
        <end position="1077"/>
    </location>
</feature>
<feature type="compositionally biased region" description="Low complexity" evidence="1">
    <location>
        <begin position="1088"/>
        <end position="1138"/>
    </location>
</feature>
<feature type="compositionally biased region" description="Basic and acidic residues" evidence="1">
    <location>
        <begin position="44"/>
        <end position="63"/>
    </location>
</feature>
<feature type="compositionally biased region" description="Low complexity" evidence="1">
    <location>
        <begin position="512"/>
        <end position="521"/>
    </location>
</feature>
<feature type="compositionally biased region" description="Polar residues" evidence="1">
    <location>
        <begin position="291"/>
        <end position="307"/>
    </location>
</feature>
<dbReference type="OrthoDB" id="3230904at2759"/>
<feature type="region of interest" description="Disordered" evidence="1">
    <location>
        <begin position="43"/>
        <end position="309"/>
    </location>
</feature>
<feature type="compositionally biased region" description="Polar residues" evidence="1">
    <location>
        <begin position="122"/>
        <end position="138"/>
    </location>
</feature>
<feature type="compositionally biased region" description="Low complexity" evidence="1">
    <location>
        <begin position="782"/>
        <end position="801"/>
    </location>
</feature>
<sequence>MSARKSPPRATARLRRAPLTRSSSLLGTLKSFVAAPLTWFASADDVHDTPGEKRQRRVQHTDDVDALDADEEAERKSKRKRIHSPEPETRPLPQYQPQKSGYLDPPQSLLGKRPSLPANAPVASSSYVRSSTALPSTSTRHHNRNRLSLSPRPSTAHGKQTGIARTQSMDPPGRLLVPPRSTRPPPISRDASMMSIDDPRSSPTSSVGDVLMSPSRPRFRLRTSLTPQPSGSEFGPSQVRRERDPSEAPPLESLMENPVFVKGPRNTEPPQRQASLTLGSLAETHKGAQPLTRQRSNLTIGSSSESYKNGIRPINAAELALQELEVYKTPLLPSRIRGSAALPDMFRPKKAAQRALLMQADRDGRPRLGLSDSQGISIGEESSKGKKGKGVAAKPYEGQGGMKKLLARRRMEEVEEKEKEKDLAIETDEEGADDREKRAAVEKLVKGLESTPESAPESGSRSQSTLRVGRTRTNRSHLPTAKPKPKNRFSAVYEDEEGDDAMSLRGVEAEADAPSRAAATESIYEPPKGFSFANAAPIRHDVSTAKEPPIAALPFSLTAKPAASTPAPAPAAAASVTVTPAPAFPSVPSISLIPPSPASAEKEKEEATSTSTPSGSVPNFFANSAILNKPSAQLPFSLTPTPAAAPTPQSAGMFSWGAPSEKSEAAPSSLFGVPASDSSNAEASKAGSSTLAPSLFPATDPSNPVSPMFGAVEARTLKGVHLGPAKPDARPTPPLFSGLDPNAPLFGRAPPANADKDAAPSNSAFSFGAPPKAVETFVSPTAAATAAPAPTPSPFSFGAPAKSEELKAAPAPAASPFSFGAPAKVETKTESGDTPKPPAPSSLFPTSLSAPAPLFTGFGTQSGSTASSPVEASKSPFSFGQATATTVTPSTSAPTIEAPKPLFGSATAPPATPTSPFSFGAPTSAVNEAPTPVKSPFTFGSSAPSTPNPEKQTSTFLFGSSTSGTNSTDVSKTFAFGTSTPVRPVTPPPRNDNEVNMDESPMRGGGMDVNNSTPAKLTAFGFGGPSSSTASPFGQQQEKPTLTFGGFGQQSSSASSNPFGFGSSTSIQQPTSATSSSGGFGGFGGGASASTPTSTSSPFSFGGAPAAPASNNLFGQPSSASTTPASPTFPQPASSFSFGALAGPPSIPSNPFGFSGSQPTSPAGSNAGLPSGGGFSFGGNSGASNGNGSPSPFGGNVPLPPVTGGGAPAAAGALFTMGSAPPAGARPVKKMPSRRGGKR</sequence>
<feature type="compositionally biased region" description="Low complexity" evidence="1">
    <location>
        <begin position="903"/>
        <end position="920"/>
    </location>
</feature>
<organism evidence="2 3">
    <name type="scientific">Antrodiella citrinella</name>
    <dbReference type="NCBI Taxonomy" id="2447956"/>
    <lineage>
        <taxon>Eukaryota</taxon>
        <taxon>Fungi</taxon>
        <taxon>Dikarya</taxon>
        <taxon>Basidiomycota</taxon>
        <taxon>Agaricomycotina</taxon>
        <taxon>Agaricomycetes</taxon>
        <taxon>Polyporales</taxon>
        <taxon>Steccherinaceae</taxon>
        <taxon>Antrodiella</taxon>
    </lineage>
</organism>
<feature type="compositionally biased region" description="Low complexity" evidence="1">
    <location>
        <begin position="808"/>
        <end position="824"/>
    </location>
</feature>
<feature type="compositionally biased region" description="Low complexity" evidence="1">
    <location>
        <begin position="749"/>
        <end position="764"/>
    </location>
</feature>
<feature type="compositionally biased region" description="Gly residues" evidence="1">
    <location>
        <begin position="1170"/>
        <end position="1181"/>
    </location>
</feature>
<feature type="compositionally biased region" description="Polar residues" evidence="1">
    <location>
        <begin position="676"/>
        <end position="692"/>
    </location>
</feature>
<feature type="compositionally biased region" description="Basic residues" evidence="1">
    <location>
        <begin position="1227"/>
        <end position="1239"/>
    </location>
</feature>
<feature type="compositionally biased region" description="Low complexity" evidence="1">
    <location>
        <begin position="1182"/>
        <end position="1197"/>
    </location>
</feature>
<feature type="compositionally biased region" description="Gly residues" evidence="1">
    <location>
        <begin position="1078"/>
        <end position="1087"/>
    </location>
</feature>
<feature type="compositionally biased region" description="Polar residues" evidence="1">
    <location>
        <begin position="451"/>
        <end position="466"/>
    </location>
</feature>
<feature type="region of interest" description="Disordered" evidence="1">
    <location>
        <begin position="359"/>
        <end position="531"/>
    </location>
</feature>
<reference evidence="2 3" key="1">
    <citation type="submission" date="2019-02" db="EMBL/GenBank/DDBJ databases">
        <title>Genome sequencing of the rare red list fungi Antrodiella citrinella (Flaviporus citrinellus).</title>
        <authorList>
            <person name="Buettner E."/>
            <person name="Kellner H."/>
        </authorList>
    </citation>
    <scope>NUCLEOTIDE SEQUENCE [LARGE SCALE GENOMIC DNA]</scope>
    <source>
        <strain evidence="2 3">DSM 108506</strain>
    </source>
</reference>
<feature type="compositionally biased region" description="Low complexity" evidence="1">
    <location>
        <begin position="639"/>
        <end position="648"/>
    </location>
</feature>
<comment type="caution">
    <text evidence="2">The sequence shown here is derived from an EMBL/GenBank/DDBJ whole genome shotgun (WGS) entry which is preliminary data.</text>
</comment>
<dbReference type="EMBL" id="SGPM01000420">
    <property type="protein sequence ID" value="THH22367.1"/>
    <property type="molecule type" value="Genomic_DNA"/>
</dbReference>
<feature type="compositionally biased region" description="Basic and acidic residues" evidence="1">
    <location>
        <begin position="434"/>
        <end position="446"/>
    </location>
</feature>
<feature type="compositionally biased region" description="Low complexity" evidence="1">
    <location>
        <begin position="882"/>
        <end position="895"/>
    </location>
</feature>
<accession>A0A4S4MBZ1</accession>
<name>A0A4S4MBZ1_9APHY</name>
<feature type="compositionally biased region" description="Polar residues" evidence="1">
    <location>
        <begin position="1025"/>
        <end position="1040"/>
    </location>
</feature>
<dbReference type="AlphaFoldDB" id="A0A4S4MBZ1"/>
<feature type="region of interest" description="Disordered" evidence="1">
    <location>
        <begin position="632"/>
        <end position="766"/>
    </location>
</feature>
<feature type="compositionally biased region" description="Basic and acidic residues" evidence="1">
    <location>
        <begin position="409"/>
        <end position="424"/>
    </location>
</feature>
<feature type="compositionally biased region" description="Polar residues" evidence="1">
    <location>
        <begin position="858"/>
        <end position="881"/>
    </location>
</feature>
<evidence type="ECO:0000256" key="1">
    <source>
        <dbReference type="SAM" id="MobiDB-lite"/>
    </source>
</evidence>
<feature type="compositionally biased region" description="Low complexity" evidence="1">
    <location>
        <begin position="953"/>
        <end position="968"/>
    </location>
</feature>
<proteinExistence type="predicted"/>
<keyword evidence="3" id="KW-1185">Reference proteome</keyword>
<feature type="region of interest" description="Disordered" evidence="1">
    <location>
        <begin position="1"/>
        <end position="21"/>
    </location>
</feature>
<evidence type="ECO:0000313" key="2">
    <source>
        <dbReference type="EMBL" id="THH22367.1"/>
    </source>
</evidence>
<feature type="compositionally biased region" description="Polar residues" evidence="1">
    <location>
        <begin position="268"/>
        <end position="278"/>
    </location>
</feature>
<protein>
    <submittedName>
        <fullName evidence="2">Uncharacterized protein</fullName>
    </submittedName>
</protein>
<feature type="compositionally biased region" description="Polar residues" evidence="1">
    <location>
        <begin position="1155"/>
        <end position="1164"/>
    </location>
</feature>
<feature type="region of interest" description="Disordered" evidence="1">
    <location>
        <begin position="589"/>
        <end position="617"/>
    </location>
</feature>
<gene>
    <name evidence="2" type="ORF">EUX98_g8224</name>
</gene>
<feature type="region of interest" description="Disordered" evidence="1">
    <location>
        <begin position="782"/>
        <end position="1239"/>
    </location>
</feature>